<gene>
    <name evidence="4" type="ORF">FG486_06105</name>
</gene>
<organism evidence="4 5">
    <name type="scientific">Sphingomonas ursincola</name>
    <dbReference type="NCBI Taxonomy" id="56361"/>
    <lineage>
        <taxon>Bacteria</taxon>
        <taxon>Pseudomonadati</taxon>
        <taxon>Pseudomonadota</taxon>
        <taxon>Alphaproteobacteria</taxon>
        <taxon>Sphingomonadales</taxon>
        <taxon>Sphingomonadaceae</taxon>
        <taxon>Sphingomonas</taxon>
    </lineage>
</organism>
<dbReference type="Gene3D" id="3.30.1950.10">
    <property type="entry name" value="wza like domain"/>
    <property type="match status" value="1"/>
</dbReference>
<feature type="domain" description="Soluble ligand binding" evidence="3">
    <location>
        <begin position="112"/>
        <end position="157"/>
    </location>
</feature>
<dbReference type="Proteomes" id="UP000589292">
    <property type="component" value="Unassembled WGS sequence"/>
</dbReference>
<dbReference type="InterPro" id="IPR003715">
    <property type="entry name" value="Poly_export_N"/>
</dbReference>
<reference evidence="4 5" key="1">
    <citation type="journal article" date="1994" name="Int. J. Syst. Bacteriol.">
        <title>Phylogenetic positions of novel aerobic, bacteriochlorophyll a-containing bacteria and description of Roseococcus thiosulfatophilus gen. nov., sp. nov., Erythromicrobium ramosum gen. nov., sp. nov., and Erythrobacter litoralis sp. nov.</title>
        <authorList>
            <person name="Yurkov V."/>
            <person name="Stackebrandt E."/>
            <person name="Holmes A."/>
            <person name="Fuerst J.A."/>
            <person name="Hugenholtz P."/>
            <person name="Golecki J."/>
            <person name="Gad'on N."/>
            <person name="Gorlenko V.M."/>
            <person name="Kompantseva E.I."/>
            <person name="Drews G."/>
        </authorList>
    </citation>
    <scope>NUCLEOTIDE SEQUENCE [LARGE SCALE GENOMIC DNA]</scope>
    <source>
        <strain evidence="4 5">KR-99</strain>
    </source>
</reference>
<comment type="caution">
    <text evidence="4">The sequence shown here is derived from an EMBL/GenBank/DDBJ whole genome shotgun (WGS) entry which is preliminary data.</text>
</comment>
<dbReference type="InterPro" id="IPR049712">
    <property type="entry name" value="Poly_export"/>
</dbReference>
<evidence type="ECO:0000313" key="5">
    <source>
        <dbReference type="Proteomes" id="UP000589292"/>
    </source>
</evidence>
<dbReference type="PANTHER" id="PTHR33619">
    <property type="entry name" value="POLYSACCHARIDE EXPORT PROTEIN GFCE-RELATED"/>
    <property type="match status" value="1"/>
</dbReference>
<evidence type="ECO:0000313" key="4">
    <source>
        <dbReference type="EMBL" id="MBA1373905.1"/>
    </source>
</evidence>
<dbReference type="InterPro" id="IPR019554">
    <property type="entry name" value="Soluble_ligand-bd"/>
</dbReference>
<protein>
    <submittedName>
        <fullName evidence="4">Polysaccharide export protein</fullName>
    </submittedName>
</protein>
<dbReference type="Gene3D" id="3.10.560.10">
    <property type="entry name" value="Outer membrane lipoprotein wza domain like"/>
    <property type="match status" value="1"/>
</dbReference>
<sequence length="187" mass="20409">MPRVLHAIAILSVLVLGGCAAALPPLATDRYEAPAYRLAAGDRLRIQVFGEEALSREYVITSAGDLSFPLLGDLAAAGKTPTELQQVIGQGLAQGYLNDPRVNVEVLNLRPFYILGEVSKAGEYPYASNLSVFQAVALAGGYTYRADRSRVFIRKAGSDREYTYKLSDSKTVYIQPGDTIRIGERYF</sequence>
<dbReference type="RefSeq" id="WP_181266915.1">
    <property type="nucleotide sequence ID" value="NZ_BAAAGB010000001.1"/>
</dbReference>
<dbReference type="Pfam" id="PF02563">
    <property type="entry name" value="Poly_export"/>
    <property type="match status" value="1"/>
</dbReference>
<keyword evidence="1" id="KW-0732">Signal</keyword>
<proteinExistence type="predicted"/>
<dbReference type="PANTHER" id="PTHR33619:SF3">
    <property type="entry name" value="POLYSACCHARIDE EXPORT PROTEIN GFCE-RELATED"/>
    <property type="match status" value="1"/>
</dbReference>
<evidence type="ECO:0000259" key="3">
    <source>
        <dbReference type="Pfam" id="PF10531"/>
    </source>
</evidence>
<dbReference type="EMBL" id="VDES01000002">
    <property type="protein sequence ID" value="MBA1373905.1"/>
    <property type="molecule type" value="Genomic_DNA"/>
</dbReference>
<evidence type="ECO:0000259" key="2">
    <source>
        <dbReference type="Pfam" id="PF02563"/>
    </source>
</evidence>
<feature type="domain" description="Polysaccharide export protein N-terminal" evidence="2">
    <location>
        <begin position="32"/>
        <end position="106"/>
    </location>
</feature>
<keyword evidence="5" id="KW-1185">Reference proteome</keyword>
<accession>A0A7V8RCV8</accession>
<dbReference type="PROSITE" id="PS51257">
    <property type="entry name" value="PROKAR_LIPOPROTEIN"/>
    <property type="match status" value="1"/>
</dbReference>
<name>A0A7V8RCV8_9SPHN</name>
<dbReference type="AlphaFoldDB" id="A0A7V8RCV8"/>
<dbReference type="GO" id="GO:0015159">
    <property type="term" value="F:polysaccharide transmembrane transporter activity"/>
    <property type="evidence" value="ECO:0007669"/>
    <property type="project" value="InterPro"/>
</dbReference>
<evidence type="ECO:0000256" key="1">
    <source>
        <dbReference type="ARBA" id="ARBA00022729"/>
    </source>
</evidence>
<dbReference type="Pfam" id="PF10531">
    <property type="entry name" value="SLBB"/>
    <property type="match status" value="1"/>
</dbReference>